<name>A0AAI9VFR8_9PEZI</name>
<evidence type="ECO:0000313" key="2">
    <source>
        <dbReference type="Proteomes" id="UP001239213"/>
    </source>
</evidence>
<organism evidence="1 2">
    <name type="scientific">Colletotrichum cuscutae</name>
    <dbReference type="NCBI Taxonomy" id="1209917"/>
    <lineage>
        <taxon>Eukaryota</taxon>
        <taxon>Fungi</taxon>
        <taxon>Dikarya</taxon>
        <taxon>Ascomycota</taxon>
        <taxon>Pezizomycotina</taxon>
        <taxon>Sordariomycetes</taxon>
        <taxon>Hypocreomycetidae</taxon>
        <taxon>Glomerellales</taxon>
        <taxon>Glomerellaceae</taxon>
        <taxon>Colletotrichum</taxon>
        <taxon>Colletotrichum acutatum species complex</taxon>
    </lineage>
</organism>
<gene>
    <name evidence="1" type="ORF">CCUS01_15873</name>
</gene>
<comment type="caution">
    <text evidence="1">The sequence shown here is derived from an EMBL/GenBank/DDBJ whole genome shotgun (WGS) entry which is preliminary data.</text>
</comment>
<proteinExistence type="predicted"/>
<keyword evidence="2" id="KW-1185">Reference proteome</keyword>
<sequence>CIALQQAACFPGCSLQYSYGYSDRTAPLTFFLIRTRPRSRDVPTKLPRCGDMTPAVLFVFPRAGLPGSARLIVAVQHVLRKLKLNGEVCSVLDDMVSLDAKMPRGYGGQTVTSNIMGAAST</sequence>
<dbReference type="Proteomes" id="UP001239213">
    <property type="component" value="Unassembled WGS sequence"/>
</dbReference>
<protein>
    <submittedName>
        <fullName evidence="1">Uncharacterized protein</fullName>
    </submittedName>
</protein>
<dbReference type="EMBL" id="MPDP01000094">
    <property type="protein sequence ID" value="KAK1482063.1"/>
    <property type="molecule type" value="Genomic_DNA"/>
</dbReference>
<reference evidence="1" key="1">
    <citation type="submission" date="2016-11" db="EMBL/GenBank/DDBJ databases">
        <title>The genome sequence of Colletotrichum cuscutae.</title>
        <authorList>
            <person name="Baroncelli R."/>
        </authorList>
    </citation>
    <scope>NUCLEOTIDE SEQUENCE</scope>
    <source>
        <strain evidence="1">IMI 304802</strain>
    </source>
</reference>
<accession>A0AAI9VFR8</accession>
<feature type="non-terminal residue" evidence="1">
    <location>
        <position position="1"/>
    </location>
</feature>
<dbReference type="AlphaFoldDB" id="A0AAI9VFR8"/>
<evidence type="ECO:0000313" key="1">
    <source>
        <dbReference type="EMBL" id="KAK1482063.1"/>
    </source>
</evidence>